<dbReference type="Pfam" id="PF12937">
    <property type="entry name" value="F-box-like"/>
    <property type="match status" value="1"/>
</dbReference>
<dbReference type="InterPro" id="IPR036047">
    <property type="entry name" value="F-box-like_dom_sf"/>
</dbReference>
<evidence type="ECO:0000259" key="1">
    <source>
        <dbReference type="Pfam" id="PF12937"/>
    </source>
</evidence>
<dbReference type="AlphaFoldDB" id="A0AA88URR4"/>
<dbReference type="Gene3D" id="1.20.1280.50">
    <property type="match status" value="1"/>
</dbReference>
<dbReference type="InterPro" id="IPR044809">
    <property type="entry name" value="AUF1-like"/>
</dbReference>
<name>A0AA88URR4_9ASTE</name>
<organism evidence="2 3">
    <name type="scientific">Escallonia rubra</name>
    <dbReference type="NCBI Taxonomy" id="112253"/>
    <lineage>
        <taxon>Eukaryota</taxon>
        <taxon>Viridiplantae</taxon>
        <taxon>Streptophyta</taxon>
        <taxon>Embryophyta</taxon>
        <taxon>Tracheophyta</taxon>
        <taxon>Spermatophyta</taxon>
        <taxon>Magnoliopsida</taxon>
        <taxon>eudicotyledons</taxon>
        <taxon>Gunneridae</taxon>
        <taxon>Pentapetalae</taxon>
        <taxon>asterids</taxon>
        <taxon>campanulids</taxon>
        <taxon>Escalloniales</taxon>
        <taxon>Escalloniaceae</taxon>
        <taxon>Escallonia</taxon>
    </lineage>
</organism>
<dbReference type="InterPro" id="IPR001810">
    <property type="entry name" value="F-box_dom"/>
</dbReference>
<dbReference type="PANTHER" id="PTHR31215">
    <property type="entry name" value="OS05G0510400 PROTEIN-RELATED"/>
    <property type="match status" value="1"/>
</dbReference>
<sequence length="201" mass="23124">MEEDHINRLPDALLLSIFETLSDAKCLFRCSLVSKRFAPLVFQTRTVSLQIPAWTPYIRNEICKLDAPLTNFQKLLVFFKNPLRHIRNLRITREERLLRSVSQYRKKSVAWVVDVLQNFVCIESLHLQLCPSARFHRGDSFIHWNGEKINLLSKSLGIIGKAQWIEASTGVKRVDHLAKWSTCNTVALNSTHQDNLTSPNG</sequence>
<keyword evidence="3" id="KW-1185">Reference proteome</keyword>
<evidence type="ECO:0000313" key="3">
    <source>
        <dbReference type="Proteomes" id="UP001187471"/>
    </source>
</evidence>
<proteinExistence type="predicted"/>
<dbReference type="SUPFAM" id="SSF81383">
    <property type="entry name" value="F-box domain"/>
    <property type="match status" value="1"/>
</dbReference>
<accession>A0AA88URR4</accession>
<dbReference type="EMBL" id="JAVXUO010000146">
    <property type="protein sequence ID" value="KAK2994994.1"/>
    <property type="molecule type" value="Genomic_DNA"/>
</dbReference>
<comment type="caution">
    <text evidence="2">The sequence shown here is derived from an EMBL/GenBank/DDBJ whole genome shotgun (WGS) entry which is preliminary data.</text>
</comment>
<feature type="domain" description="F-box" evidence="1">
    <location>
        <begin position="6"/>
        <end position="43"/>
    </location>
</feature>
<protein>
    <recommendedName>
        <fullName evidence="1">F-box domain-containing protein</fullName>
    </recommendedName>
</protein>
<gene>
    <name evidence="2" type="ORF">RJ640_030041</name>
</gene>
<dbReference type="Proteomes" id="UP001187471">
    <property type="component" value="Unassembled WGS sequence"/>
</dbReference>
<reference evidence="2" key="1">
    <citation type="submission" date="2022-12" db="EMBL/GenBank/DDBJ databases">
        <title>Draft genome assemblies for two species of Escallonia (Escalloniales).</title>
        <authorList>
            <person name="Chanderbali A."/>
            <person name="Dervinis C."/>
            <person name="Anghel I."/>
            <person name="Soltis D."/>
            <person name="Soltis P."/>
            <person name="Zapata F."/>
        </authorList>
    </citation>
    <scope>NUCLEOTIDE SEQUENCE</scope>
    <source>
        <strain evidence="2">UCBG92.1500</strain>
        <tissue evidence="2">Leaf</tissue>
    </source>
</reference>
<evidence type="ECO:0000313" key="2">
    <source>
        <dbReference type="EMBL" id="KAK2994994.1"/>
    </source>
</evidence>